<name>A0A7J9DCW6_9ROSI</name>
<evidence type="ECO:0000313" key="2">
    <source>
        <dbReference type="Proteomes" id="UP000593568"/>
    </source>
</evidence>
<keyword evidence="2" id="KW-1185">Reference proteome</keyword>
<dbReference type="AlphaFoldDB" id="A0A7J9DCW6"/>
<feature type="non-terminal residue" evidence="1">
    <location>
        <position position="51"/>
    </location>
</feature>
<reference evidence="1 2" key="1">
    <citation type="journal article" date="2019" name="Genome Biol. Evol.">
        <title>Insights into the evolution of the New World diploid cottons (Gossypium, subgenus Houzingenia) based on genome sequencing.</title>
        <authorList>
            <person name="Grover C.E."/>
            <person name="Arick M.A. 2nd"/>
            <person name="Thrash A."/>
            <person name="Conover J.L."/>
            <person name="Sanders W.S."/>
            <person name="Peterson D.G."/>
            <person name="Frelichowski J.E."/>
            <person name="Scheffler J.A."/>
            <person name="Scheffler B.E."/>
            <person name="Wendel J.F."/>
        </authorList>
    </citation>
    <scope>NUCLEOTIDE SEQUENCE [LARGE SCALE GENOMIC DNA]</scope>
    <source>
        <strain evidence="1">8</strain>
        <tissue evidence="1">Leaf</tissue>
    </source>
</reference>
<proteinExistence type="predicted"/>
<protein>
    <submittedName>
        <fullName evidence="1">Uncharacterized protein</fullName>
    </submittedName>
</protein>
<comment type="caution">
    <text evidence="1">The sequence shown here is derived from an EMBL/GenBank/DDBJ whole genome shotgun (WGS) entry which is preliminary data.</text>
</comment>
<accession>A0A7J9DCW6</accession>
<dbReference type="EMBL" id="JABEZW010000001">
    <property type="protein sequence ID" value="MBA0758305.1"/>
    <property type="molecule type" value="Genomic_DNA"/>
</dbReference>
<evidence type="ECO:0000313" key="1">
    <source>
        <dbReference type="EMBL" id="MBA0758305.1"/>
    </source>
</evidence>
<dbReference type="Proteomes" id="UP000593568">
    <property type="component" value="Unassembled WGS sequence"/>
</dbReference>
<organism evidence="1 2">
    <name type="scientific">Gossypium trilobum</name>
    <dbReference type="NCBI Taxonomy" id="34281"/>
    <lineage>
        <taxon>Eukaryota</taxon>
        <taxon>Viridiplantae</taxon>
        <taxon>Streptophyta</taxon>
        <taxon>Embryophyta</taxon>
        <taxon>Tracheophyta</taxon>
        <taxon>Spermatophyta</taxon>
        <taxon>Magnoliopsida</taxon>
        <taxon>eudicotyledons</taxon>
        <taxon>Gunneridae</taxon>
        <taxon>Pentapetalae</taxon>
        <taxon>rosids</taxon>
        <taxon>malvids</taxon>
        <taxon>Malvales</taxon>
        <taxon>Malvaceae</taxon>
        <taxon>Malvoideae</taxon>
        <taxon>Gossypium</taxon>
    </lineage>
</organism>
<gene>
    <name evidence="1" type="ORF">Gotri_021314</name>
</gene>
<sequence>MEEAKKGKLKSEKNIAFPMPRTVPTKQSIVIKEMQEKLALLIQGFNKMAKK</sequence>